<evidence type="ECO:0000256" key="2">
    <source>
        <dbReference type="SAM" id="Phobius"/>
    </source>
</evidence>
<dbReference type="InterPro" id="IPR017853">
    <property type="entry name" value="GH"/>
</dbReference>
<dbReference type="KEGG" id="acht:bsdcttw_08210"/>
<proteinExistence type="predicted"/>
<protein>
    <recommendedName>
        <fullName evidence="3">DUF4015 domain-containing protein</fullName>
    </recommendedName>
</protein>
<feature type="compositionally biased region" description="Basic and acidic residues" evidence="1">
    <location>
        <begin position="81"/>
        <end position="103"/>
    </location>
</feature>
<keyword evidence="2" id="KW-0812">Transmembrane</keyword>
<reference evidence="4 5" key="1">
    <citation type="submission" date="2020-08" db="EMBL/GenBank/DDBJ databases">
        <title>Draft genome sequencing of an Anaerocolumna strain isolated from anoxic soil subjected to BSD treatment.</title>
        <authorList>
            <person name="Uek A."/>
            <person name="Tonouchi A."/>
        </authorList>
    </citation>
    <scope>NUCLEOTIDE SEQUENCE [LARGE SCALE GENOMIC DNA]</scope>
    <source>
        <strain evidence="4 5">CTTW</strain>
    </source>
</reference>
<keyword evidence="2" id="KW-1133">Transmembrane helix</keyword>
<dbReference type="Proteomes" id="UP000515703">
    <property type="component" value="Chromosome"/>
</dbReference>
<dbReference type="EMBL" id="AP023368">
    <property type="protein sequence ID" value="BCJ97780.1"/>
    <property type="molecule type" value="Genomic_DNA"/>
</dbReference>
<evidence type="ECO:0000256" key="1">
    <source>
        <dbReference type="SAM" id="MobiDB-lite"/>
    </source>
</evidence>
<feature type="region of interest" description="Disordered" evidence="1">
    <location>
        <begin position="68"/>
        <end position="159"/>
    </location>
</feature>
<dbReference type="SUPFAM" id="SSF51445">
    <property type="entry name" value="(Trans)glycosidases"/>
    <property type="match status" value="1"/>
</dbReference>
<keyword evidence="5" id="KW-1185">Reference proteome</keyword>
<feature type="compositionally biased region" description="Polar residues" evidence="1">
    <location>
        <begin position="68"/>
        <end position="80"/>
    </location>
</feature>
<dbReference type="Pfam" id="PF13200">
    <property type="entry name" value="DUF4015"/>
    <property type="match status" value="1"/>
</dbReference>
<evidence type="ECO:0000259" key="3">
    <source>
        <dbReference type="Pfam" id="PF13200"/>
    </source>
</evidence>
<reference evidence="4 5" key="2">
    <citation type="submission" date="2020-08" db="EMBL/GenBank/DDBJ databases">
        <authorList>
            <person name="Ueki A."/>
            <person name="Tonouchi A."/>
        </authorList>
    </citation>
    <scope>NUCLEOTIDE SEQUENCE [LARGE SCALE GENOMIC DNA]</scope>
    <source>
        <strain evidence="4 5">CTTW</strain>
    </source>
</reference>
<evidence type="ECO:0000313" key="5">
    <source>
        <dbReference type="Proteomes" id="UP000515703"/>
    </source>
</evidence>
<feature type="transmembrane region" description="Helical" evidence="2">
    <location>
        <begin position="25"/>
        <end position="46"/>
    </location>
</feature>
<feature type="domain" description="DUF4015" evidence="3">
    <location>
        <begin position="167"/>
        <end position="487"/>
    </location>
</feature>
<gene>
    <name evidence="4" type="ORF">bsdcttw_08210</name>
</gene>
<accession>A0A7I8DHE4</accession>
<keyword evidence="2" id="KW-0472">Membrane</keyword>
<dbReference type="RefSeq" id="WP_225903788.1">
    <property type="nucleotide sequence ID" value="NZ_AP023368.1"/>
</dbReference>
<evidence type="ECO:0000313" key="4">
    <source>
        <dbReference type="EMBL" id="BCJ97780.1"/>
    </source>
</evidence>
<organism evidence="4 5">
    <name type="scientific">Anaerocolumna chitinilytica</name>
    <dbReference type="NCBI Taxonomy" id="1727145"/>
    <lineage>
        <taxon>Bacteria</taxon>
        <taxon>Bacillati</taxon>
        <taxon>Bacillota</taxon>
        <taxon>Clostridia</taxon>
        <taxon>Lachnospirales</taxon>
        <taxon>Lachnospiraceae</taxon>
        <taxon>Anaerocolumna</taxon>
    </lineage>
</organism>
<dbReference type="AlphaFoldDB" id="A0A7I8DHE4"/>
<dbReference type="InterPro" id="IPR025275">
    <property type="entry name" value="DUF4015"/>
</dbReference>
<feature type="compositionally biased region" description="Basic and acidic residues" evidence="1">
    <location>
        <begin position="113"/>
        <end position="133"/>
    </location>
</feature>
<dbReference type="Gene3D" id="3.20.20.80">
    <property type="entry name" value="Glycosidases"/>
    <property type="match status" value="1"/>
</dbReference>
<name>A0A7I8DHE4_9FIRM</name>
<sequence length="495" mass="55727">MKKKDLYIKYEKDGNRKNRKKRKTYITVIAIVLFFLLASVPVMQYLHVITLPQFNINKKVVDKGLLQDDNNNVKAGNSKDTAADTRSSHEVFDNNQDPIEHNIQKSVTPTEAADVKSSAENKDLQQEGKKSTEETTEGSVKRPVTGEDADGSETGSETNAEIEPVKGIYVSGYRAGISDYMKDFISLADNTELNAMVIDVKNDNGEITYKMDQPLAKEIGADAAYINDMPGLIKKLKENKVYLIARVVAFKDPLLAKKRKDLCLKKKDGTIFQDKNGDRWVNPYKKEVWDYLVDIGKEAADLGFDEIQYDYIRFSTDTGMKQVNFGAEAKGKTKTEAISEFTKYACDSLKPLGVKVSADVFGTIIDSKVDAEIVGQDYVKMAEYLDYICPMIYPSHYGEGSFGISYPDTKPYETILAALKKSEEVLQKNQKSSGKKLAIVRPWLQDFTATWVPHHIKYGTAEIRDQIKAVYDAGYTEWLLWNGSNNYTKTALEKN</sequence>